<dbReference type="GO" id="GO:0046872">
    <property type="term" value="F:metal ion binding"/>
    <property type="evidence" value="ECO:0007669"/>
    <property type="project" value="UniProtKB-UniRule"/>
</dbReference>
<dbReference type="GO" id="GO:0070006">
    <property type="term" value="F:metalloaminopeptidase activity"/>
    <property type="evidence" value="ECO:0007669"/>
    <property type="project" value="UniProtKB-UniRule"/>
</dbReference>
<accession>A0A6L6QJQ7</accession>
<comment type="cofactor">
    <cofactor evidence="6">
        <name>Co(2+)</name>
        <dbReference type="ChEBI" id="CHEBI:48828"/>
    </cofactor>
    <cofactor evidence="6">
        <name>Zn(2+)</name>
        <dbReference type="ChEBI" id="CHEBI:29105"/>
    </cofactor>
    <cofactor evidence="6">
        <name>Mn(2+)</name>
        <dbReference type="ChEBI" id="CHEBI:29035"/>
    </cofactor>
    <cofactor evidence="6">
        <name>Fe(2+)</name>
        <dbReference type="ChEBI" id="CHEBI:29033"/>
    </cofactor>
    <text evidence="6">Binds 2 divalent metal cations per subunit. Has a high-affinity and a low affinity metal-binding site. The true nature of the physiological cofactor is under debate. The enzyme is active with cobalt, zinc, manganese or divalent iron ions. Most likely, methionine aminopeptidases function as mononuclear Fe(2+)-metalloproteases under physiological conditions, and the catalytically relevant metal-binding site has been assigned to the histidine-containing high-affinity site.</text>
</comment>
<name>A0A6L6QJQ7_9BURK</name>
<evidence type="ECO:0000256" key="1">
    <source>
        <dbReference type="ARBA" id="ARBA00002521"/>
    </source>
</evidence>
<dbReference type="NCBIfam" id="TIGR00500">
    <property type="entry name" value="met_pdase_I"/>
    <property type="match status" value="1"/>
</dbReference>
<feature type="binding site" evidence="6">
    <location>
        <position position="114"/>
    </location>
    <ligand>
        <name>a divalent metal cation</name>
        <dbReference type="ChEBI" id="CHEBI:60240"/>
        <label>2</label>
        <note>catalytic</note>
    </ligand>
</feature>
<feature type="binding site" evidence="6">
    <location>
        <position position="210"/>
    </location>
    <ligand>
        <name>a divalent metal cation</name>
        <dbReference type="ChEBI" id="CHEBI:60240"/>
        <label>2</label>
        <note>catalytic</note>
    </ligand>
</feature>
<dbReference type="GO" id="GO:0005829">
    <property type="term" value="C:cytosol"/>
    <property type="evidence" value="ECO:0007669"/>
    <property type="project" value="TreeGrafter"/>
</dbReference>
<keyword evidence="10" id="KW-1185">Reference proteome</keyword>
<evidence type="ECO:0000256" key="3">
    <source>
        <dbReference type="ARBA" id="ARBA00022670"/>
    </source>
</evidence>
<evidence type="ECO:0000256" key="7">
    <source>
        <dbReference type="RuleBase" id="RU003653"/>
    </source>
</evidence>
<dbReference type="GO" id="GO:0006508">
    <property type="term" value="P:proteolysis"/>
    <property type="evidence" value="ECO:0007669"/>
    <property type="project" value="UniProtKB-KW"/>
</dbReference>
<dbReference type="GO" id="GO:0004239">
    <property type="term" value="F:initiator methionyl aminopeptidase activity"/>
    <property type="evidence" value="ECO:0007669"/>
    <property type="project" value="UniProtKB-UniRule"/>
</dbReference>
<dbReference type="OrthoDB" id="9802055at2"/>
<dbReference type="SUPFAM" id="SSF55920">
    <property type="entry name" value="Creatinase/aminopeptidase"/>
    <property type="match status" value="1"/>
</dbReference>
<evidence type="ECO:0000256" key="2">
    <source>
        <dbReference type="ARBA" id="ARBA00022438"/>
    </source>
</evidence>
<comment type="function">
    <text evidence="1 6">Removes the N-terminal methionine from nascent proteins. The N-terminal methionine is often cleaved when the second residue in the primary sequence is small and uncharged (Met-Ala-, Cys, Gly, Pro, Ser, Thr, or Val). Requires deformylation of the N(alpha)-formylated initiator methionine before it can be hydrolyzed.</text>
</comment>
<feature type="binding site" evidence="6">
    <location>
        <position position="114"/>
    </location>
    <ligand>
        <name>a divalent metal cation</name>
        <dbReference type="ChEBI" id="CHEBI:60240"/>
        <label>1</label>
    </ligand>
</feature>
<dbReference type="CDD" id="cd01086">
    <property type="entry name" value="MetAP1"/>
    <property type="match status" value="1"/>
</dbReference>
<dbReference type="PANTHER" id="PTHR43330">
    <property type="entry name" value="METHIONINE AMINOPEPTIDASE"/>
    <property type="match status" value="1"/>
</dbReference>
<comment type="caution">
    <text evidence="9">The sequence shown here is derived from an EMBL/GenBank/DDBJ whole genome shotgun (WGS) entry which is preliminary data.</text>
</comment>
<dbReference type="PANTHER" id="PTHR43330:SF27">
    <property type="entry name" value="METHIONINE AMINOPEPTIDASE"/>
    <property type="match status" value="1"/>
</dbReference>
<evidence type="ECO:0000256" key="5">
    <source>
        <dbReference type="ARBA" id="ARBA00022801"/>
    </source>
</evidence>
<keyword evidence="2 6" id="KW-0031">Aminopeptidase</keyword>
<evidence type="ECO:0000256" key="4">
    <source>
        <dbReference type="ARBA" id="ARBA00022723"/>
    </source>
</evidence>
<feature type="binding site" evidence="6">
    <location>
        <position position="103"/>
    </location>
    <ligand>
        <name>a divalent metal cation</name>
        <dbReference type="ChEBI" id="CHEBI:60240"/>
        <label>1</label>
    </ligand>
</feature>
<keyword evidence="5 6" id="KW-0378">Hydrolase</keyword>
<dbReference type="PRINTS" id="PR00599">
    <property type="entry name" value="MAPEPTIDASE"/>
</dbReference>
<feature type="binding site" evidence="6">
    <location>
        <position position="85"/>
    </location>
    <ligand>
        <name>substrate</name>
    </ligand>
</feature>
<dbReference type="EC" id="3.4.11.18" evidence="6 7"/>
<feature type="binding site" evidence="6">
    <location>
        <position position="241"/>
    </location>
    <ligand>
        <name>a divalent metal cation</name>
        <dbReference type="ChEBI" id="CHEBI:60240"/>
        <label>1</label>
    </ligand>
</feature>
<comment type="subunit">
    <text evidence="6">Monomer.</text>
</comment>
<dbReference type="InterPro" id="IPR002467">
    <property type="entry name" value="Pept_M24A_MAP1"/>
</dbReference>
<feature type="binding site" evidence="6">
    <location>
        <position position="184"/>
    </location>
    <ligand>
        <name>substrate</name>
    </ligand>
</feature>
<organism evidence="9 10">
    <name type="scientific">Massilia eburnea</name>
    <dbReference type="NCBI Taxonomy" id="1776165"/>
    <lineage>
        <taxon>Bacteria</taxon>
        <taxon>Pseudomonadati</taxon>
        <taxon>Pseudomonadota</taxon>
        <taxon>Betaproteobacteria</taxon>
        <taxon>Burkholderiales</taxon>
        <taxon>Oxalobacteraceae</taxon>
        <taxon>Telluria group</taxon>
        <taxon>Massilia</taxon>
    </lineage>
</organism>
<evidence type="ECO:0000259" key="8">
    <source>
        <dbReference type="Pfam" id="PF00557"/>
    </source>
</evidence>
<gene>
    <name evidence="6 9" type="primary">map</name>
    <name evidence="9" type="ORF">GM658_17595</name>
</gene>
<evidence type="ECO:0000313" key="9">
    <source>
        <dbReference type="EMBL" id="MTW12425.1"/>
    </source>
</evidence>
<feature type="domain" description="Peptidase M24" evidence="8">
    <location>
        <begin position="19"/>
        <end position="248"/>
    </location>
</feature>
<dbReference type="RefSeq" id="WP_155455356.1">
    <property type="nucleotide sequence ID" value="NZ_WNKX01000013.1"/>
</dbReference>
<dbReference type="Pfam" id="PF00557">
    <property type="entry name" value="Peptidase_M24"/>
    <property type="match status" value="1"/>
</dbReference>
<feature type="binding site" evidence="6">
    <location>
        <position position="241"/>
    </location>
    <ligand>
        <name>a divalent metal cation</name>
        <dbReference type="ChEBI" id="CHEBI:60240"/>
        <label>2</label>
        <note>catalytic</note>
    </ligand>
</feature>
<comment type="similarity">
    <text evidence="6">Belongs to the peptidase M24A family. Methionine aminopeptidase type 1 subfamily.</text>
</comment>
<comment type="catalytic activity">
    <reaction evidence="6 7">
        <text>Release of N-terminal amino acids, preferentially methionine, from peptides and arylamides.</text>
        <dbReference type="EC" id="3.4.11.18"/>
    </reaction>
</comment>
<dbReference type="PROSITE" id="PS00680">
    <property type="entry name" value="MAP_1"/>
    <property type="match status" value="1"/>
</dbReference>
<evidence type="ECO:0000256" key="6">
    <source>
        <dbReference type="HAMAP-Rule" id="MF_01974"/>
    </source>
</evidence>
<dbReference type="InterPro" id="IPR036005">
    <property type="entry name" value="Creatinase/aminopeptidase-like"/>
</dbReference>
<dbReference type="Gene3D" id="3.90.230.10">
    <property type="entry name" value="Creatinase/methionine aminopeptidase superfamily"/>
    <property type="match status" value="1"/>
</dbReference>
<dbReference type="InterPro" id="IPR000994">
    <property type="entry name" value="Pept_M24"/>
</dbReference>
<dbReference type="InterPro" id="IPR001714">
    <property type="entry name" value="Pept_M24_MAP"/>
</dbReference>
<dbReference type="AlphaFoldDB" id="A0A6L6QJQ7"/>
<reference evidence="9 10" key="1">
    <citation type="submission" date="2019-11" db="EMBL/GenBank/DDBJ databases">
        <title>Type strains purchased from KCTC, JCM and DSMZ.</title>
        <authorList>
            <person name="Lu H."/>
        </authorList>
    </citation>
    <scope>NUCLEOTIDE SEQUENCE [LARGE SCALE GENOMIC DNA]</scope>
    <source>
        <strain evidence="9 10">JCM 31587</strain>
    </source>
</reference>
<keyword evidence="3 6" id="KW-0645">Protease</keyword>
<proteinExistence type="inferred from homology"/>
<dbReference type="HAMAP" id="MF_01974">
    <property type="entry name" value="MetAP_1"/>
    <property type="match status" value="1"/>
</dbReference>
<protein>
    <recommendedName>
        <fullName evidence="6 7">Methionine aminopeptidase</fullName>
        <shortName evidence="6">MAP</shortName>
        <shortName evidence="6">MetAP</shortName>
        <ecNumber evidence="6 7">3.4.11.18</ecNumber>
    </recommendedName>
    <alternativeName>
        <fullName evidence="6">Peptidase M</fullName>
    </alternativeName>
</protein>
<dbReference type="EMBL" id="WNKX01000013">
    <property type="protein sequence ID" value="MTW12425.1"/>
    <property type="molecule type" value="Genomic_DNA"/>
</dbReference>
<evidence type="ECO:0000313" key="10">
    <source>
        <dbReference type="Proteomes" id="UP000472320"/>
    </source>
</evidence>
<sequence>MRKRNNKSILIKTPDQVELARVAGQLAADVLTFIAAHVKPGVSTAQLDQLCNDYIVNTQKVIPANVGYGGFTGTVCTSVNEVVCHGIPTPKKILKDGDIINIDVAVIKDEWFGDTSRMYYVGTPSKAAQKLCEVTYDAMWAGIRAVKPGNRLGDVGHAIQKLAEAAGYSVVRDYCGHGIGMVYHEDPQVLHYGRPGTGLLLEPGMVFTIEPMINAGKHATRALPDGWTVVTADRSLSAQWEHMVAVTATGFDVLTLAPGEQTR</sequence>
<dbReference type="Proteomes" id="UP000472320">
    <property type="component" value="Unassembled WGS sequence"/>
</dbReference>
<keyword evidence="4 6" id="KW-0479">Metal-binding</keyword>
<feature type="binding site" evidence="6">
    <location>
        <position position="177"/>
    </location>
    <ligand>
        <name>a divalent metal cation</name>
        <dbReference type="ChEBI" id="CHEBI:60240"/>
        <label>2</label>
        <note>catalytic</note>
    </ligand>
</feature>